<protein>
    <submittedName>
        <fullName evidence="2">ATP synthase F0 subunit 8</fullName>
    </submittedName>
</protein>
<proteinExistence type="predicted"/>
<dbReference type="AlphaFoldDB" id="A0A343TAM1"/>
<keyword evidence="2" id="KW-0496">Mitochondrion</keyword>
<reference evidence="2" key="1">
    <citation type="submission" date="2017-07" db="EMBL/GenBank/DDBJ databases">
        <title>Characterization of the complete mitochondrial genome of Biomphalaria straminea.</title>
        <authorList>
            <person name="Wu X."/>
            <person name="Zhou Y."/>
        </authorList>
    </citation>
    <scope>NUCLEOTIDE SEQUENCE</scope>
</reference>
<keyword evidence="1" id="KW-1133">Transmembrane helix</keyword>
<keyword evidence="1" id="KW-0472">Membrane</keyword>
<gene>
    <name evidence="2" type="primary">ATP8</name>
</gene>
<dbReference type="CTD" id="4509"/>
<evidence type="ECO:0000313" key="2">
    <source>
        <dbReference type="EMBL" id="AUW35080.1"/>
    </source>
</evidence>
<accession>A0A343TAM1</accession>
<keyword evidence="1" id="KW-0812">Transmembrane</keyword>
<dbReference type="RefSeq" id="YP_009462882.1">
    <property type="nucleotide sequence ID" value="NC_036993.1"/>
</dbReference>
<dbReference type="EMBL" id="MF480756">
    <property type="protein sequence ID" value="AUW35080.1"/>
    <property type="molecule type" value="Genomic_DNA"/>
</dbReference>
<geneLocation type="mitochondrion" evidence="2"/>
<feature type="transmembrane region" description="Helical" evidence="1">
    <location>
        <begin position="6"/>
        <end position="27"/>
    </location>
</feature>
<sequence>MPQLSPTSGLIIFISIVLSCITMYIVFSSTENKPLFFCGSLMQSF</sequence>
<evidence type="ECO:0000256" key="1">
    <source>
        <dbReference type="SAM" id="Phobius"/>
    </source>
</evidence>
<dbReference type="GeneID" id="35991950"/>
<organism evidence="2">
    <name type="scientific">Biomphalaria straminea</name>
    <dbReference type="NCBI Taxonomy" id="112526"/>
    <lineage>
        <taxon>Eukaryota</taxon>
        <taxon>Metazoa</taxon>
        <taxon>Spiralia</taxon>
        <taxon>Lophotrochozoa</taxon>
        <taxon>Mollusca</taxon>
        <taxon>Gastropoda</taxon>
        <taxon>Heterobranchia</taxon>
        <taxon>Euthyneura</taxon>
        <taxon>Panpulmonata</taxon>
        <taxon>Hygrophila</taxon>
        <taxon>Lymnaeoidea</taxon>
        <taxon>Planorbidae</taxon>
        <taxon>Biomphalaria</taxon>
    </lineage>
</organism>
<name>A0A343TAM1_9GAST</name>